<name>A0A9Q1KKZ1_9CARY</name>
<dbReference type="Proteomes" id="UP001153076">
    <property type="component" value="Unassembled WGS sequence"/>
</dbReference>
<proteinExistence type="predicted"/>
<comment type="caution">
    <text evidence="1">The sequence shown here is derived from an EMBL/GenBank/DDBJ whole genome shotgun (WGS) entry which is preliminary data.</text>
</comment>
<dbReference type="AlphaFoldDB" id="A0A9Q1KKZ1"/>
<evidence type="ECO:0000313" key="2">
    <source>
        <dbReference type="Proteomes" id="UP001153076"/>
    </source>
</evidence>
<dbReference type="EMBL" id="JAKOGI010000079">
    <property type="protein sequence ID" value="KAJ8445298.1"/>
    <property type="molecule type" value="Genomic_DNA"/>
</dbReference>
<sequence>MLINLNFSGFAVTSFEGTVLATSWKLDQCKGEFAINPERPDLNVISIPDPFLTTISKQLFTRTERDVSYIPLPAFSSTSTMIMSDEALSRSANRDPKTEIIVNRLKTGWDVCRSEMTKDQMLLQLCYKAKILQWVPIIVINWHPSLCDLRLCLGTLAKKEDNLLPNNAISNIWGLGFELLKLTWAMEEPPCISLEVQEPNHDVTLFQVATIDEPLPGPGKVGCPLGGCAWGQVELSHGDPEHIHTWKLGIKGGDTAV</sequence>
<gene>
    <name evidence="1" type="ORF">Cgig2_024504</name>
</gene>
<protein>
    <submittedName>
        <fullName evidence="1">Uncharacterized protein</fullName>
    </submittedName>
</protein>
<evidence type="ECO:0000313" key="1">
    <source>
        <dbReference type="EMBL" id="KAJ8445298.1"/>
    </source>
</evidence>
<accession>A0A9Q1KKZ1</accession>
<reference evidence="1" key="1">
    <citation type="submission" date="2022-04" db="EMBL/GenBank/DDBJ databases">
        <title>Carnegiea gigantea Genome sequencing and assembly v2.</title>
        <authorList>
            <person name="Copetti D."/>
            <person name="Sanderson M.J."/>
            <person name="Burquez A."/>
            <person name="Wojciechowski M.F."/>
        </authorList>
    </citation>
    <scope>NUCLEOTIDE SEQUENCE</scope>
    <source>
        <strain evidence="1">SGP5-SGP5p</strain>
        <tissue evidence="1">Aerial part</tissue>
    </source>
</reference>
<keyword evidence="2" id="KW-1185">Reference proteome</keyword>
<organism evidence="1 2">
    <name type="scientific">Carnegiea gigantea</name>
    <dbReference type="NCBI Taxonomy" id="171969"/>
    <lineage>
        <taxon>Eukaryota</taxon>
        <taxon>Viridiplantae</taxon>
        <taxon>Streptophyta</taxon>
        <taxon>Embryophyta</taxon>
        <taxon>Tracheophyta</taxon>
        <taxon>Spermatophyta</taxon>
        <taxon>Magnoliopsida</taxon>
        <taxon>eudicotyledons</taxon>
        <taxon>Gunneridae</taxon>
        <taxon>Pentapetalae</taxon>
        <taxon>Caryophyllales</taxon>
        <taxon>Cactineae</taxon>
        <taxon>Cactaceae</taxon>
        <taxon>Cactoideae</taxon>
        <taxon>Echinocereeae</taxon>
        <taxon>Carnegiea</taxon>
    </lineage>
</organism>